<dbReference type="RefSeq" id="WP_317996180.1">
    <property type="nucleotide sequence ID" value="NZ_AP025523.1"/>
</dbReference>
<dbReference type="KEGG" id="vab:WPS_03920"/>
<dbReference type="EMBL" id="AP025523">
    <property type="protein sequence ID" value="BDE05116.1"/>
    <property type="molecule type" value="Genomic_DNA"/>
</dbReference>
<proteinExistence type="predicted"/>
<dbReference type="AlphaFoldDB" id="A0AAN1XST9"/>
<gene>
    <name evidence="1" type="ORF">WPS_03920</name>
</gene>
<name>A0AAN1XST9_UNVUL</name>
<organism evidence="1 2">
    <name type="scientific">Vulcanimicrobium alpinum</name>
    <dbReference type="NCBI Taxonomy" id="3016050"/>
    <lineage>
        <taxon>Bacteria</taxon>
        <taxon>Bacillati</taxon>
        <taxon>Vulcanimicrobiota</taxon>
        <taxon>Vulcanimicrobiia</taxon>
        <taxon>Vulcanimicrobiales</taxon>
        <taxon>Vulcanimicrobiaceae</taxon>
        <taxon>Vulcanimicrobium</taxon>
    </lineage>
</organism>
<dbReference type="Proteomes" id="UP001317532">
    <property type="component" value="Chromosome"/>
</dbReference>
<evidence type="ECO:0000313" key="2">
    <source>
        <dbReference type="Proteomes" id="UP001317532"/>
    </source>
</evidence>
<protein>
    <recommendedName>
        <fullName evidence="3">Lipoprotein</fullName>
    </recommendedName>
</protein>
<keyword evidence="2" id="KW-1185">Reference proteome</keyword>
<evidence type="ECO:0000313" key="1">
    <source>
        <dbReference type="EMBL" id="BDE05116.1"/>
    </source>
</evidence>
<evidence type="ECO:0008006" key="3">
    <source>
        <dbReference type="Google" id="ProtNLM"/>
    </source>
</evidence>
<accession>A0AAN1XST9</accession>
<reference evidence="1 2" key="1">
    <citation type="journal article" date="2022" name="ISME Commun">
        <title>Vulcanimicrobium alpinus gen. nov. sp. nov., the first cultivated representative of the candidate phylum 'Eremiobacterota', is a metabolically versatile aerobic anoxygenic phototroph.</title>
        <authorList>
            <person name="Yabe S."/>
            <person name="Muto K."/>
            <person name="Abe K."/>
            <person name="Yokota A."/>
            <person name="Staudigel H."/>
            <person name="Tebo B.M."/>
        </authorList>
    </citation>
    <scope>NUCLEOTIDE SEQUENCE [LARGE SCALE GENOMIC DNA]</scope>
    <source>
        <strain evidence="1 2">WC8-2</strain>
    </source>
</reference>
<sequence length="145" mass="16013">MRRIFVALMMAAVLTGCREVRVNQQKSGTTPISGGREVTVVRDKRTLESLGVAAPVDFRKEFAVLLLMGPHKETGWSQIVESIRANSDRVRIVAFERGPLDGGEPAPREYRTFTMWIVPNAVYRPGAKVEVVSPSGETIATTTLR</sequence>
<dbReference type="PROSITE" id="PS51257">
    <property type="entry name" value="PROKAR_LIPOPROTEIN"/>
    <property type="match status" value="1"/>
</dbReference>